<dbReference type="Pfam" id="PF13416">
    <property type="entry name" value="SBP_bac_8"/>
    <property type="match status" value="1"/>
</dbReference>
<dbReference type="GO" id="GO:1901982">
    <property type="term" value="F:maltose binding"/>
    <property type="evidence" value="ECO:0007669"/>
    <property type="project" value="TreeGrafter"/>
</dbReference>
<organism evidence="5 6">
    <name type="scientific">Candidatus Weimeria bifida</name>
    <dbReference type="NCBI Taxonomy" id="2599074"/>
    <lineage>
        <taxon>Bacteria</taxon>
        <taxon>Bacillati</taxon>
        <taxon>Bacillota</taxon>
        <taxon>Clostridia</taxon>
        <taxon>Lachnospirales</taxon>
        <taxon>Lachnospiraceae</taxon>
        <taxon>Candidatus Weimeria</taxon>
    </lineage>
</organism>
<comment type="similarity">
    <text evidence="1">Belongs to the bacterial solute-binding protein 1 family.</text>
</comment>
<evidence type="ECO:0000256" key="1">
    <source>
        <dbReference type="ARBA" id="ARBA00008520"/>
    </source>
</evidence>
<accession>A0A6N7J3N7</accession>
<gene>
    <name evidence="5" type="ORF">FRC54_10870</name>
</gene>
<proteinExistence type="inferred from homology"/>
<dbReference type="Proteomes" id="UP000460257">
    <property type="component" value="Unassembled WGS sequence"/>
</dbReference>
<protein>
    <submittedName>
        <fullName evidence="5">Extracellular solute-binding protein</fullName>
    </submittedName>
</protein>
<dbReference type="Gene3D" id="3.40.190.10">
    <property type="entry name" value="Periplasmic binding protein-like II"/>
    <property type="match status" value="2"/>
</dbReference>
<evidence type="ECO:0000256" key="3">
    <source>
        <dbReference type="ARBA" id="ARBA00022729"/>
    </source>
</evidence>
<sequence length="418" mass="44657">MKFRKNLLVLPVIAAMLLTGCGAGKGKNSASANALDFSTASGDAGKDLVVSVGTEDDKEVLSQIESDFKKDNPNFPYTVKARVISESEAANKVLSDTASAPDVFTFADDQLNSLTASGILSPVTDSSVKSDNLEAAVKAASIDGKVYAYPMTADNGYFLYYNKKYFKDADLKTLDGILKVAASKNKKVTMDIANGWYLYAFFGNTGMKLTLADDGLTNVCDWNSTKNKIKGIDVISAVTSIAKNKGFKAGGDDALKAGAKDDSVIAGVSGVWLSADLQKIWGDNLGAVKMPTYTVDGQQVQMASYAGYKMVGVNSFSPKASWANKFAAYMTNQKSQTLRFEKRGQGPSNTKASESDAVKASPAIQALLAQSKYSSLQRLGQKFWDAMNNFGPQITSGNNITQKQLNSFVKQVTGAVTE</sequence>
<dbReference type="GO" id="GO:0015768">
    <property type="term" value="P:maltose transport"/>
    <property type="evidence" value="ECO:0007669"/>
    <property type="project" value="TreeGrafter"/>
</dbReference>
<evidence type="ECO:0000313" key="5">
    <source>
        <dbReference type="EMBL" id="MQN02359.1"/>
    </source>
</evidence>
<feature type="chain" id="PRO_5039658000" evidence="4">
    <location>
        <begin position="24"/>
        <end position="418"/>
    </location>
</feature>
<keyword evidence="6" id="KW-1185">Reference proteome</keyword>
<dbReference type="PROSITE" id="PS51257">
    <property type="entry name" value="PROKAR_LIPOPROTEIN"/>
    <property type="match status" value="1"/>
</dbReference>
<feature type="signal peptide" evidence="4">
    <location>
        <begin position="1"/>
        <end position="23"/>
    </location>
</feature>
<reference evidence="5" key="1">
    <citation type="journal article" date="2020" name="Appl. Environ. Microbiol.">
        <title>Medium-Chain Fatty Acid Synthesis by 'Candidatus Weimeria bifida' gen. nov., sp. nov., and 'Candidatus Pseudoramibacter fermentans' sp. nov.</title>
        <authorList>
            <person name="Scarborough M.J."/>
            <person name="Myers K.S."/>
            <person name="Donohue T.J."/>
            <person name="Noguera D.R."/>
        </authorList>
    </citation>
    <scope>NUCLEOTIDE SEQUENCE</scope>
    <source>
        <strain evidence="5">LCO1.1</strain>
    </source>
</reference>
<evidence type="ECO:0000256" key="2">
    <source>
        <dbReference type="ARBA" id="ARBA00022448"/>
    </source>
</evidence>
<dbReference type="GO" id="GO:0042956">
    <property type="term" value="P:maltodextrin transmembrane transport"/>
    <property type="evidence" value="ECO:0007669"/>
    <property type="project" value="TreeGrafter"/>
</dbReference>
<dbReference type="SUPFAM" id="SSF53850">
    <property type="entry name" value="Periplasmic binding protein-like II"/>
    <property type="match status" value="1"/>
</dbReference>
<dbReference type="PANTHER" id="PTHR30061">
    <property type="entry name" value="MALTOSE-BINDING PERIPLASMIC PROTEIN"/>
    <property type="match status" value="1"/>
</dbReference>
<dbReference type="EMBL" id="VOGC01000010">
    <property type="protein sequence ID" value="MQN02359.1"/>
    <property type="molecule type" value="Genomic_DNA"/>
</dbReference>
<dbReference type="InterPro" id="IPR006059">
    <property type="entry name" value="SBP"/>
</dbReference>
<name>A0A6N7J3N7_9FIRM</name>
<keyword evidence="3 4" id="KW-0732">Signal</keyword>
<dbReference type="AlphaFoldDB" id="A0A6N7J3N7"/>
<dbReference type="PANTHER" id="PTHR30061:SF50">
    <property type="entry name" value="MALTOSE_MALTODEXTRIN-BINDING PERIPLASMIC PROTEIN"/>
    <property type="match status" value="1"/>
</dbReference>
<keyword evidence="2" id="KW-0813">Transport</keyword>
<evidence type="ECO:0000313" key="6">
    <source>
        <dbReference type="Proteomes" id="UP000460257"/>
    </source>
</evidence>
<dbReference type="GO" id="GO:0055052">
    <property type="term" value="C:ATP-binding cassette (ABC) transporter complex, substrate-binding subunit-containing"/>
    <property type="evidence" value="ECO:0007669"/>
    <property type="project" value="TreeGrafter"/>
</dbReference>
<comment type="caution">
    <text evidence="5">The sequence shown here is derived from an EMBL/GenBank/DDBJ whole genome shotgun (WGS) entry which is preliminary data.</text>
</comment>
<evidence type="ECO:0000256" key="4">
    <source>
        <dbReference type="SAM" id="SignalP"/>
    </source>
</evidence>